<comment type="caution">
    <text evidence="2">The sequence shown here is derived from an EMBL/GenBank/DDBJ whole genome shotgun (WGS) entry which is preliminary data.</text>
</comment>
<sequence length="93" mass="10067">MAQRLSLAQLTVRVQTFDLGQPGRQGLEHFIGQHMPFDLHLAHGKAADKGVAGRRGVHRLHPWGREVPAAAGVDQQGTIAAKGDDHLPRPQLA</sequence>
<protein>
    <submittedName>
        <fullName evidence="2">Uncharacterized protein</fullName>
    </submittedName>
</protein>
<accession>A0A2A2K7T8</accession>
<dbReference type="AlphaFoldDB" id="A0A2A2K7T8"/>
<dbReference type="Proteomes" id="UP000218231">
    <property type="component" value="Unassembled WGS sequence"/>
</dbReference>
<evidence type="ECO:0000313" key="2">
    <source>
        <dbReference type="EMBL" id="PAV69952.1"/>
    </source>
</evidence>
<evidence type="ECO:0000256" key="1">
    <source>
        <dbReference type="SAM" id="MobiDB-lite"/>
    </source>
</evidence>
<dbReference type="EMBL" id="LIAE01009383">
    <property type="protein sequence ID" value="PAV69952.1"/>
    <property type="molecule type" value="Genomic_DNA"/>
</dbReference>
<feature type="region of interest" description="Disordered" evidence="1">
    <location>
        <begin position="70"/>
        <end position="93"/>
    </location>
</feature>
<reference evidence="2 3" key="1">
    <citation type="journal article" date="2017" name="Curr. Biol.">
        <title>Genome architecture and evolution of a unichromosomal asexual nematode.</title>
        <authorList>
            <person name="Fradin H."/>
            <person name="Zegar C."/>
            <person name="Gutwein M."/>
            <person name="Lucas J."/>
            <person name="Kovtun M."/>
            <person name="Corcoran D."/>
            <person name="Baugh L.R."/>
            <person name="Kiontke K."/>
            <person name="Gunsalus K."/>
            <person name="Fitch D.H."/>
            <person name="Piano F."/>
        </authorList>
    </citation>
    <scope>NUCLEOTIDE SEQUENCE [LARGE SCALE GENOMIC DNA]</scope>
    <source>
        <strain evidence="2">PF1309</strain>
    </source>
</reference>
<keyword evidence="3" id="KW-1185">Reference proteome</keyword>
<gene>
    <name evidence="2" type="ORF">WR25_09473</name>
</gene>
<proteinExistence type="predicted"/>
<feature type="compositionally biased region" description="Basic and acidic residues" evidence="1">
    <location>
        <begin position="82"/>
        <end position="93"/>
    </location>
</feature>
<organism evidence="2 3">
    <name type="scientific">Diploscapter pachys</name>
    <dbReference type="NCBI Taxonomy" id="2018661"/>
    <lineage>
        <taxon>Eukaryota</taxon>
        <taxon>Metazoa</taxon>
        <taxon>Ecdysozoa</taxon>
        <taxon>Nematoda</taxon>
        <taxon>Chromadorea</taxon>
        <taxon>Rhabditida</taxon>
        <taxon>Rhabditina</taxon>
        <taxon>Rhabditomorpha</taxon>
        <taxon>Rhabditoidea</taxon>
        <taxon>Rhabditidae</taxon>
        <taxon>Diploscapter</taxon>
    </lineage>
</organism>
<evidence type="ECO:0000313" key="3">
    <source>
        <dbReference type="Proteomes" id="UP000218231"/>
    </source>
</evidence>
<name>A0A2A2K7T8_9BILA</name>